<evidence type="ECO:0000256" key="1">
    <source>
        <dbReference type="ARBA" id="ARBA00023015"/>
    </source>
</evidence>
<evidence type="ECO:0000259" key="3">
    <source>
        <dbReference type="PROSITE" id="PS50921"/>
    </source>
</evidence>
<dbReference type="Gene3D" id="3.30.450.40">
    <property type="match status" value="1"/>
</dbReference>
<dbReference type="InterPro" id="IPR013656">
    <property type="entry name" value="PAS_4"/>
</dbReference>
<dbReference type="InterPro" id="IPR036388">
    <property type="entry name" value="WH-like_DNA-bd_sf"/>
</dbReference>
<keyword evidence="2" id="KW-0804">Transcription</keyword>
<proteinExistence type="predicted"/>
<dbReference type="SMART" id="SM00091">
    <property type="entry name" value="PAS"/>
    <property type="match status" value="1"/>
</dbReference>
<keyword evidence="1" id="KW-0805">Transcription regulation</keyword>
<dbReference type="SUPFAM" id="SSF55781">
    <property type="entry name" value="GAF domain-like"/>
    <property type="match status" value="1"/>
</dbReference>
<gene>
    <name evidence="4" type="ORF">GKJPGBOP_00535</name>
</gene>
<evidence type="ECO:0000313" key="5">
    <source>
        <dbReference type="Proteomes" id="UP000286746"/>
    </source>
</evidence>
<dbReference type="Proteomes" id="UP000286746">
    <property type="component" value="Unassembled WGS sequence"/>
</dbReference>
<dbReference type="Gene3D" id="1.10.10.10">
    <property type="entry name" value="Winged helix-like DNA-binding domain superfamily/Winged helix DNA-binding domain"/>
    <property type="match status" value="1"/>
</dbReference>
<feature type="domain" description="ANTAR" evidence="3">
    <location>
        <begin position="351"/>
        <end position="412"/>
    </location>
</feature>
<dbReference type="InterPro" id="IPR000014">
    <property type="entry name" value="PAS"/>
</dbReference>
<dbReference type="AlphaFoldDB" id="A0A401VUX7"/>
<evidence type="ECO:0000313" key="4">
    <source>
        <dbReference type="EMBL" id="GCD40882.1"/>
    </source>
</evidence>
<dbReference type="EMBL" id="BHZD01000001">
    <property type="protein sequence ID" value="GCD40882.1"/>
    <property type="molecule type" value="Genomic_DNA"/>
</dbReference>
<keyword evidence="5" id="KW-1185">Reference proteome</keyword>
<dbReference type="RefSeq" id="WP_170251508.1">
    <property type="nucleotide sequence ID" value="NZ_BHZD01000001.1"/>
</dbReference>
<dbReference type="InterPro" id="IPR005561">
    <property type="entry name" value="ANTAR"/>
</dbReference>
<reference evidence="4 5" key="1">
    <citation type="submission" date="2018-11" db="EMBL/GenBank/DDBJ databases">
        <title>Whole genome sequence of Streptomyces paromomycinus NBRC 15454(T).</title>
        <authorList>
            <person name="Komaki H."/>
            <person name="Tamura T."/>
        </authorList>
    </citation>
    <scope>NUCLEOTIDE SEQUENCE [LARGE SCALE GENOMIC DNA]</scope>
    <source>
        <strain evidence="4 5">NBRC 15454</strain>
    </source>
</reference>
<evidence type="ECO:0000256" key="2">
    <source>
        <dbReference type="ARBA" id="ARBA00023163"/>
    </source>
</evidence>
<dbReference type="Pfam" id="PF08448">
    <property type="entry name" value="PAS_4"/>
    <property type="match status" value="1"/>
</dbReference>
<protein>
    <recommendedName>
        <fullName evidence="3">ANTAR domain-containing protein</fullName>
    </recommendedName>
</protein>
<comment type="caution">
    <text evidence="4">The sequence shown here is derived from an EMBL/GenBank/DDBJ whole genome shotgun (WGS) entry which is preliminary data.</text>
</comment>
<sequence>MVHKVLRATAEHQLFQVTAAPYVVLDTDLRICGVNPAYLAATGRTLDDLAGTLLFDAFPDNPEDPTATGVRNLAASLERVLRRGTPHEMGVQRYDIPDPGTPTTFRPKIWSPVNSPLTDADGRVVGVLHHVEDITAAHEVLDPPSTGADTWDPARQPPAMLRRAMLAAARYARAHSAWETARTAPGGLPAAGLARRDALWHRIVHAARPAPPAGCADAVCAAAVRALPTVDAAAITLHDSGTTPHHLAVSSPCARRAEELQWVTGEGPSLTAYRSGEPVLVPTVDQDSGRWPFFTDAVCRTGVSAIFAYPLRTATTTLGTLTLYRTRPSPHPEGPPADAPTFADLTTVVLLADLDTEITQQLRVAADAGDINTAIGVLAAAQGISTHDATAWLQATAISKRLPRADIARIVLTRYGV</sequence>
<name>A0A401VUX7_STREY</name>
<dbReference type="InterPro" id="IPR029016">
    <property type="entry name" value="GAF-like_dom_sf"/>
</dbReference>
<dbReference type="PROSITE" id="PS50921">
    <property type="entry name" value="ANTAR"/>
    <property type="match status" value="1"/>
</dbReference>
<dbReference type="Gene3D" id="3.30.450.20">
    <property type="entry name" value="PAS domain"/>
    <property type="match status" value="1"/>
</dbReference>
<dbReference type="SUPFAM" id="SSF55785">
    <property type="entry name" value="PYP-like sensor domain (PAS domain)"/>
    <property type="match status" value="1"/>
</dbReference>
<organism evidence="4 5">
    <name type="scientific">Streptomyces paromomycinus</name>
    <name type="common">Streptomyces rimosus subsp. paromomycinus</name>
    <dbReference type="NCBI Taxonomy" id="92743"/>
    <lineage>
        <taxon>Bacteria</taxon>
        <taxon>Bacillati</taxon>
        <taxon>Actinomycetota</taxon>
        <taxon>Actinomycetes</taxon>
        <taxon>Kitasatosporales</taxon>
        <taxon>Streptomycetaceae</taxon>
        <taxon>Streptomyces</taxon>
    </lineage>
</organism>
<dbReference type="Pfam" id="PF13185">
    <property type="entry name" value="GAF_2"/>
    <property type="match status" value="1"/>
</dbReference>
<accession>A0A401VUX7</accession>
<dbReference type="GO" id="GO:0003723">
    <property type="term" value="F:RNA binding"/>
    <property type="evidence" value="ECO:0007669"/>
    <property type="project" value="InterPro"/>
</dbReference>
<dbReference type="InterPro" id="IPR003018">
    <property type="entry name" value="GAF"/>
</dbReference>
<dbReference type="InterPro" id="IPR035965">
    <property type="entry name" value="PAS-like_dom_sf"/>
</dbReference>
<dbReference type="CDD" id="cd00130">
    <property type="entry name" value="PAS"/>
    <property type="match status" value="1"/>
</dbReference>